<dbReference type="AlphaFoldDB" id="A0A3N4LEX4"/>
<dbReference type="OrthoDB" id="65596at2759"/>
<dbReference type="EMBL" id="ML121559">
    <property type="protein sequence ID" value="RPB21440.1"/>
    <property type="molecule type" value="Genomic_DNA"/>
</dbReference>
<dbReference type="GO" id="GO:0005634">
    <property type="term" value="C:nucleus"/>
    <property type="evidence" value="ECO:0007669"/>
    <property type="project" value="TreeGrafter"/>
</dbReference>
<feature type="compositionally biased region" description="Low complexity" evidence="12">
    <location>
        <begin position="84"/>
        <end position="102"/>
    </location>
</feature>
<comment type="catalytic activity">
    <reaction evidence="1 11">
        <text>Thiol-dependent hydrolysis of ester, thioester, amide, peptide and isopeptide bonds formed by the C-terminal Gly of ubiquitin (a 76-residue protein attached to proteins as an intracellular targeting signal).</text>
        <dbReference type="EC" id="3.4.19.12"/>
    </reaction>
</comment>
<dbReference type="SUPFAM" id="SSF54001">
    <property type="entry name" value="Cysteine proteinases"/>
    <property type="match status" value="1"/>
</dbReference>
<evidence type="ECO:0000256" key="9">
    <source>
        <dbReference type="ARBA" id="ARBA00022807"/>
    </source>
</evidence>
<gene>
    <name evidence="14" type="ORF">L211DRAFT_840640</name>
</gene>
<proteinExistence type="predicted"/>
<dbReference type="FunFam" id="3.90.70.80:FF:000016">
    <property type="entry name" value="Putative ubiquitin thioesterase otu1"/>
    <property type="match status" value="1"/>
</dbReference>
<evidence type="ECO:0000259" key="13">
    <source>
        <dbReference type="PROSITE" id="PS50802"/>
    </source>
</evidence>
<evidence type="ECO:0000256" key="1">
    <source>
        <dbReference type="ARBA" id="ARBA00000707"/>
    </source>
</evidence>
<evidence type="ECO:0000313" key="14">
    <source>
        <dbReference type="EMBL" id="RPB21440.1"/>
    </source>
</evidence>
<dbReference type="Pfam" id="PF24560">
    <property type="entry name" value="zf-C2H2_OTU1_C"/>
    <property type="match status" value="1"/>
</dbReference>
<dbReference type="GO" id="GO:0005829">
    <property type="term" value="C:cytosol"/>
    <property type="evidence" value="ECO:0007669"/>
    <property type="project" value="TreeGrafter"/>
</dbReference>
<dbReference type="Pfam" id="PF21403">
    <property type="entry name" value="OTU1_UBXL"/>
    <property type="match status" value="1"/>
</dbReference>
<feature type="region of interest" description="Disordered" evidence="12">
    <location>
        <begin position="77"/>
        <end position="130"/>
    </location>
</feature>
<evidence type="ECO:0000256" key="3">
    <source>
        <dbReference type="ARBA" id="ARBA00022490"/>
    </source>
</evidence>
<dbReference type="GO" id="GO:0004843">
    <property type="term" value="F:cysteine-type deubiquitinase activity"/>
    <property type="evidence" value="ECO:0007669"/>
    <property type="project" value="UniProtKB-UniRule"/>
</dbReference>
<protein>
    <recommendedName>
        <fullName evidence="11">Ubiquitin thioesterase OTU</fullName>
        <ecNumber evidence="11">3.4.19.12</ecNumber>
    </recommendedName>
</protein>
<keyword evidence="8 11" id="KW-0378">Hydrolase</keyword>
<evidence type="ECO:0000256" key="12">
    <source>
        <dbReference type="SAM" id="MobiDB-lite"/>
    </source>
</evidence>
<dbReference type="GO" id="GO:0030968">
    <property type="term" value="P:endoplasmic reticulum unfolded protein response"/>
    <property type="evidence" value="ECO:0007669"/>
    <property type="project" value="TreeGrafter"/>
</dbReference>
<keyword evidence="5" id="KW-0479">Metal-binding</keyword>
<evidence type="ECO:0000256" key="5">
    <source>
        <dbReference type="ARBA" id="ARBA00022723"/>
    </source>
</evidence>
<dbReference type="Gene3D" id="3.10.20.90">
    <property type="entry name" value="Phosphatidylinositol 3-kinase Catalytic Subunit, Chain A, domain 1"/>
    <property type="match status" value="1"/>
</dbReference>
<dbReference type="PANTHER" id="PTHR13312">
    <property type="entry name" value="HIV-INDUCED PROTEIN-7-LIKE PROTEASE"/>
    <property type="match status" value="1"/>
</dbReference>
<dbReference type="PROSITE" id="PS50802">
    <property type="entry name" value="OTU"/>
    <property type="match status" value="1"/>
</dbReference>
<sequence length="337" mass="36962">MRVKVRYSTGASPPVVLTLPDSLPVSSLLAQIQASGNLPTSNIEIRHSFPPKLLDLATLPPETPLASLPFKLDGDQLTVRSLDPPRSSVSSSSQPSPSQASKPKPKPKPATFSPTTTFPPNESDPPDALLPGRGTVVLRVMEDDNSCLFRALSYVLTNGLTSPTELRQIVTTWIQNDPETYSAAVLGQPVDEYCQWISMESSWGGGIELAILAKFFDIEILAIDVSTLSTMRFNDPRPRFCMLVYSGIHYDALALSPLTEYSLFLQNPDKDSCIFDRGDQGILQAAMELVRKLKQKKYFTDTKRFTLRCGVCGLGLVGEEAARAHARKTGHTEFGEF</sequence>
<dbReference type="InterPro" id="IPR057766">
    <property type="entry name" value="Znf-C2H2_OTU1-like_C"/>
</dbReference>
<evidence type="ECO:0000256" key="7">
    <source>
        <dbReference type="ARBA" id="ARBA00022786"/>
    </source>
</evidence>
<dbReference type="FunCoup" id="A0A3N4LEX4">
    <property type="interactions" value="696"/>
</dbReference>
<evidence type="ECO:0000313" key="15">
    <source>
        <dbReference type="Proteomes" id="UP000267821"/>
    </source>
</evidence>
<keyword evidence="6" id="KW-0863">Zinc-finger</keyword>
<name>A0A3N4LEX4_9PEZI</name>
<dbReference type="Pfam" id="PF02338">
    <property type="entry name" value="OTU"/>
    <property type="match status" value="1"/>
</dbReference>
<keyword evidence="3 11" id="KW-0963">Cytoplasm</keyword>
<comment type="subcellular location">
    <subcellularLocation>
        <location evidence="2 11">Cytoplasm</location>
    </subcellularLocation>
</comment>
<dbReference type="InParanoid" id="A0A3N4LEX4"/>
<dbReference type="Gene3D" id="3.90.70.80">
    <property type="match status" value="1"/>
</dbReference>
<organism evidence="14 15">
    <name type="scientific">Terfezia boudieri ATCC MYA-4762</name>
    <dbReference type="NCBI Taxonomy" id="1051890"/>
    <lineage>
        <taxon>Eukaryota</taxon>
        <taxon>Fungi</taxon>
        <taxon>Dikarya</taxon>
        <taxon>Ascomycota</taxon>
        <taxon>Pezizomycotina</taxon>
        <taxon>Pezizomycetes</taxon>
        <taxon>Pezizales</taxon>
        <taxon>Pezizaceae</taxon>
        <taxon>Terfezia</taxon>
    </lineage>
</organism>
<dbReference type="PANTHER" id="PTHR13312:SF0">
    <property type="entry name" value="UBIQUITIN THIOESTERASE OTU1"/>
    <property type="match status" value="1"/>
</dbReference>
<evidence type="ECO:0000256" key="2">
    <source>
        <dbReference type="ARBA" id="ARBA00004496"/>
    </source>
</evidence>
<dbReference type="STRING" id="1051890.A0A3N4LEX4"/>
<keyword evidence="4" id="KW-0645">Protease</keyword>
<feature type="domain" description="OTU" evidence="13">
    <location>
        <begin position="136"/>
        <end position="256"/>
    </location>
</feature>
<keyword evidence="7 11" id="KW-0833">Ubl conjugation pathway</keyword>
<accession>A0A3N4LEX4</accession>
<reference evidence="14 15" key="1">
    <citation type="journal article" date="2018" name="Nat. Ecol. Evol.">
        <title>Pezizomycetes genomes reveal the molecular basis of ectomycorrhizal truffle lifestyle.</title>
        <authorList>
            <person name="Murat C."/>
            <person name="Payen T."/>
            <person name="Noel B."/>
            <person name="Kuo A."/>
            <person name="Morin E."/>
            <person name="Chen J."/>
            <person name="Kohler A."/>
            <person name="Krizsan K."/>
            <person name="Balestrini R."/>
            <person name="Da Silva C."/>
            <person name="Montanini B."/>
            <person name="Hainaut M."/>
            <person name="Levati E."/>
            <person name="Barry K.W."/>
            <person name="Belfiori B."/>
            <person name="Cichocki N."/>
            <person name="Clum A."/>
            <person name="Dockter R.B."/>
            <person name="Fauchery L."/>
            <person name="Guy J."/>
            <person name="Iotti M."/>
            <person name="Le Tacon F."/>
            <person name="Lindquist E.A."/>
            <person name="Lipzen A."/>
            <person name="Malagnac F."/>
            <person name="Mello A."/>
            <person name="Molinier V."/>
            <person name="Miyauchi S."/>
            <person name="Poulain J."/>
            <person name="Riccioni C."/>
            <person name="Rubini A."/>
            <person name="Sitrit Y."/>
            <person name="Splivallo R."/>
            <person name="Traeger S."/>
            <person name="Wang M."/>
            <person name="Zifcakova L."/>
            <person name="Wipf D."/>
            <person name="Zambonelli A."/>
            <person name="Paolocci F."/>
            <person name="Nowrousian M."/>
            <person name="Ottonello S."/>
            <person name="Baldrian P."/>
            <person name="Spatafora J.W."/>
            <person name="Henrissat B."/>
            <person name="Nagy L.G."/>
            <person name="Aury J.M."/>
            <person name="Wincker P."/>
            <person name="Grigoriev I.V."/>
            <person name="Bonfante P."/>
            <person name="Martin F.M."/>
        </authorList>
    </citation>
    <scope>NUCLEOTIDE SEQUENCE [LARGE SCALE GENOMIC DNA]</scope>
    <source>
        <strain evidence="14 15">ATCC MYA-4762</strain>
    </source>
</reference>
<feature type="compositionally biased region" description="Low complexity" evidence="12">
    <location>
        <begin position="109"/>
        <end position="120"/>
    </location>
</feature>
<keyword evidence="9 11" id="KW-0788">Thiol protease</keyword>
<dbReference type="InterPro" id="IPR003323">
    <property type="entry name" value="OTU_dom"/>
</dbReference>
<dbReference type="InterPro" id="IPR038765">
    <property type="entry name" value="Papain-like_cys_pep_sf"/>
</dbReference>
<evidence type="ECO:0000256" key="4">
    <source>
        <dbReference type="ARBA" id="ARBA00022670"/>
    </source>
</evidence>
<dbReference type="EC" id="3.4.19.12" evidence="11"/>
<dbReference type="GO" id="GO:0008270">
    <property type="term" value="F:zinc ion binding"/>
    <property type="evidence" value="ECO:0007669"/>
    <property type="project" value="UniProtKB-KW"/>
</dbReference>
<dbReference type="InterPro" id="IPR048857">
    <property type="entry name" value="OTU1_Ubl"/>
</dbReference>
<dbReference type="GO" id="GO:0036503">
    <property type="term" value="P:ERAD pathway"/>
    <property type="evidence" value="ECO:0007669"/>
    <property type="project" value="TreeGrafter"/>
</dbReference>
<evidence type="ECO:0000256" key="8">
    <source>
        <dbReference type="ARBA" id="ARBA00022801"/>
    </source>
</evidence>
<keyword evidence="15" id="KW-1185">Reference proteome</keyword>
<evidence type="ECO:0000256" key="10">
    <source>
        <dbReference type="ARBA" id="ARBA00022833"/>
    </source>
</evidence>
<comment type="function">
    <text evidence="11">Hydrolase that can remove conjugated ubiquitin from proteins and may therefore play an important regulatory role at the level of protein turnover by preventing degradation.</text>
</comment>
<dbReference type="GO" id="GO:0016579">
    <property type="term" value="P:protein deubiquitination"/>
    <property type="evidence" value="ECO:0007669"/>
    <property type="project" value="TreeGrafter"/>
</dbReference>
<dbReference type="Proteomes" id="UP000267821">
    <property type="component" value="Unassembled WGS sequence"/>
</dbReference>
<evidence type="ECO:0000256" key="11">
    <source>
        <dbReference type="RuleBase" id="RU367104"/>
    </source>
</evidence>
<evidence type="ECO:0000256" key="6">
    <source>
        <dbReference type="ARBA" id="ARBA00022771"/>
    </source>
</evidence>
<keyword evidence="10" id="KW-0862">Zinc</keyword>
<dbReference type="CDD" id="cd22745">
    <property type="entry name" value="OTU_OTU1"/>
    <property type="match status" value="1"/>
</dbReference>